<gene>
    <name evidence="4" type="ORF">EPV75_04590</name>
</gene>
<reference evidence="4 5" key="1">
    <citation type="journal article" date="2018" name="Environ. Microbiol.">
        <title>Genomes of ubiquitous marine and hypersaline Hydrogenovibrio, Thiomicrorhabdus and Thiomicrospira spp. encode a diversity of mechanisms to sustain chemolithoautotrophy in heterogeneous environments.</title>
        <authorList>
            <person name="Scott K.M."/>
            <person name="Williams J."/>
            <person name="Porter C.M.B."/>
            <person name="Russel S."/>
            <person name="Harmer T.L."/>
            <person name="Paul J.H."/>
            <person name="Antonen K.M."/>
            <person name="Bridges M.K."/>
            <person name="Camper G.J."/>
            <person name="Campla C.K."/>
            <person name="Casella L.G."/>
            <person name="Chase E."/>
            <person name="Conrad J.W."/>
            <person name="Cruz M.C."/>
            <person name="Dunlap D.S."/>
            <person name="Duran L."/>
            <person name="Fahsbender E.M."/>
            <person name="Goldsmith D.B."/>
            <person name="Keeley R.F."/>
            <person name="Kondoff M.R."/>
            <person name="Kussy B.I."/>
            <person name="Lane M.K."/>
            <person name="Lawler S."/>
            <person name="Leigh B.A."/>
            <person name="Lewis C."/>
            <person name="Lostal L.M."/>
            <person name="Marking D."/>
            <person name="Mancera P.A."/>
            <person name="McClenthan E.C."/>
            <person name="McIntyre E.A."/>
            <person name="Mine J.A."/>
            <person name="Modi S."/>
            <person name="Moore B.D."/>
            <person name="Morgan W.A."/>
            <person name="Nelson K.M."/>
            <person name="Nguyen K.N."/>
            <person name="Ogburn N."/>
            <person name="Parrino D.G."/>
            <person name="Pedapudi A.D."/>
            <person name="Pelham R.P."/>
            <person name="Preece A.M."/>
            <person name="Rampersad E.A."/>
            <person name="Richardson J.C."/>
            <person name="Rodgers C.M."/>
            <person name="Schaffer B.L."/>
            <person name="Sheridan N.E."/>
            <person name="Solone M.R."/>
            <person name="Staley Z.R."/>
            <person name="Tabuchi M."/>
            <person name="Waide R.J."/>
            <person name="Wanjugi P.W."/>
            <person name="Young S."/>
            <person name="Clum A."/>
            <person name="Daum C."/>
            <person name="Huntemann M."/>
            <person name="Ivanova N."/>
            <person name="Kyrpides N."/>
            <person name="Mikhailova N."/>
            <person name="Palaniappan K."/>
            <person name="Pillay M."/>
            <person name="Reddy T.B.K."/>
            <person name="Shapiro N."/>
            <person name="Stamatis D."/>
            <person name="Varghese N."/>
            <person name="Woyke T."/>
            <person name="Boden R."/>
            <person name="Freyermuth S.K."/>
            <person name="Kerfeld C.A."/>
        </authorList>
    </citation>
    <scope>NUCLEOTIDE SEQUENCE [LARGE SCALE GENOMIC DNA]</scope>
    <source>
        <strain evidence="4 5">JR-2</strain>
    </source>
</reference>
<dbReference type="PANTHER" id="PTHR38687">
    <property type="entry name" value="CELL DIVISION PROTEIN DEDD-RELATED"/>
    <property type="match status" value="1"/>
</dbReference>
<name>A0A410H247_9GAMM</name>
<evidence type="ECO:0000313" key="4">
    <source>
        <dbReference type="EMBL" id="QAB14999.1"/>
    </source>
</evidence>
<dbReference type="PANTHER" id="PTHR38687:SF1">
    <property type="entry name" value="CELL DIVISION PROTEIN DEDD"/>
    <property type="match status" value="1"/>
</dbReference>
<dbReference type="Pfam" id="PF05036">
    <property type="entry name" value="SPOR"/>
    <property type="match status" value="1"/>
</dbReference>
<feature type="domain" description="SPOR" evidence="3">
    <location>
        <begin position="126"/>
        <end position="202"/>
    </location>
</feature>
<dbReference type="GO" id="GO:0032506">
    <property type="term" value="P:cytokinetic process"/>
    <property type="evidence" value="ECO:0007669"/>
    <property type="project" value="TreeGrafter"/>
</dbReference>
<keyword evidence="2" id="KW-1133">Transmembrane helix</keyword>
<protein>
    <recommendedName>
        <fullName evidence="3">SPOR domain-containing protein</fullName>
    </recommendedName>
</protein>
<dbReference type="InterPro" id="IPR052521">
    <property type="entry name" value="Cell_div_SPOR-domain"/>
</dbReference>
<evidence type="ECO:0000256" key="2">
    <source>
        <dbReference type="SAM" id="Phobius"/>
    </source>
</evidence>
<dbReference type="GO" id="GO:0042834">
    <property type="term" value="F:peptidoglycan binding"/>
    <property type="evidence" value="ECO:0007669"/>
    <property type="project" value="InterPro"/>
</dbReference>
<dbReference type="GO" id="GO:0030428">
    <property type="term" value="C:cell septum"/>
    <property type="evidence" value="ECO:0007669"/>
    <property type="project" value="TreeGrafter"/>
</dbReference>
<accession>A0A410H247</accession>
<evidence type="ECO:0000259" key="3">
    <source>
        <dbReference type="PROSITE" id="PS51724"/>
    </source>
</evidence>
<dbReference type="SUPFAM" id="SSF110997">
    <property type="entry name" value="Sporulation related repeat"/>
    <property type="match status" value="1"/>
</dbReference>
<dbReference type="InterPro" id="IPR007730">
    <property type="entry name" value="SPOR-like_dom"/>
</dbReference>
<dbReference type="RefSeq" id="WP_128384608.1">
    <property type="nucleotide sequence ID" value="NZ_CP035033.1"/>
</dbReference>
<feature type="transmembrane region" description="Helical" evidence="2">
    <location>
        <begin position="20"/>
        <end position="38"/>
    </location>
</feature>
<dbReference type="KEGG" id="htr:EPV75_04590"/>
<proteinExistence type="predicted"/>
<dbReference type="GO" id="GO:0032153">
    <property type="term" value="C:cell division site"/>
    <property type="evidence" value="ECO:0007669"/>
    <property type="project" value="TreeGrafter"/>
</dbReference>
<keyword evidence="5" id="KW-1185">Reference proteome</keyword>
<keyword evidence="2" id="KW-0472">Membrane</keyword>
<dbReference type="AlphaFoldDB" id="A0A410H247"/>
<dbReference type="Gene3D" id="3.30.70.1070">
    <property type="entry name" value="Sporulation related repeat"/>
    <property type="match status" value="1"/>
</dbReference>
<dbReference type="EMBL" id="CP035033">
    <property type="protein sequence ID" value="QAB14999.1"/>
    <property type="molecule type" value="Genomic_DNA"/>
</dbReference>
<sequence length="206" mass="23100">MTDPIDNQELSDFQVSKYRLTGAFVWLGLLVIIVPIWYSNPVNFDPTAQTDADASDSKTILVEKPFLLPGHDRSTASDSKSSEPKQTISEATTKTKSEAADETVAVDKAPVEAAPAKEEPATAAASEGDSEWIIRLVAYRKKEMAETLQGRLKYDYEAFIKYFPKSNYYSVRVGPYTSKALAEKDQKRLDRLLRIQSQLVKFKRTP</sequence>
<evidence type="ECO:0000256" key="1">
    <source>
        <dbReference type="SAM" id="MobiDB-lite"/>
    </source>
</evidence>
<organism evidence="4 5">
    <name type="scientific">Hydrogenovibrio thermophilus</name>
    <dbReference type="NCBI Taxonomy" id="265883"/>
    <lineage>
        <taxon>Bacteria</taxon>
        <taxon>Pseudomonadati</taxon>
        <taxon>Pseudomonadota</taxon>
        <taxon>Gammaproteobacteria</taxon>
        <taxon>Thiotrichales</taxon>
        <taxon>Piscirickettsiaceae</taxon>
        <taxon>Hydrogenovibrio</taxon>
    </lineage>
</organism>
<dbReference type="InterPro" id="IPR036680">
    <property type="entry name" value="SPOR-like_sf"/>
</dbReference>
<keyword evidence="2" id="KW-0812">Transmembrane</keyword>
<feature type="compositionally biased region" description="Basic and acidic residues" evidence="1">
    <location>
        <begin position="70"/>
        <end position="83"/>
    </location>
</feature>
<feature type="region of interest" description="Disordered" evidence="1">
    <location>
        <begin position="69"/>
        <end position="124"/>
    </location>
</feature>
<dbReference type="Proteomes" id="UP000285478">
    <property type="component" value="Chromosome"/>
</dbReference>
<dbReference type="PROSITE" id="PS51724">
    <property type="entry name" value="SPOR"/>
    <property type="match status" value="1"/>
</dbReference>
<evidence type="ECO:0000313" key="5">
    <source>
        <dbReference type="Proteomes" id="UP000285478"/>
    </source>
</evidence>